<proteinExistence type="predicted"/>
<dbReference type="RefSeq" id="WP_345651597.1">
    <property type="nucleotide sequence ID" value="NZ_BAABEP010000043.1"/>
</dbReference>
<dbReference type="InterPro" id="IPR003382">
    <property type="entry name" value="Flavoprotein"/>
</dbReference>
<dbReference type="InterPro" id="IPR036551">
    <property type="entry name" value="Flavin_trans-like"/>
</dbReference>
<dbReference type="Proteomes" id="UP001499884">
    <property type="component" value="Unassembled WGS sequence"/>
</dbReference>
<feature type="domain" description="Flavoprotein" evidence="1">
    <location>
        <begin position="10"/>
        <end position="145"/>
    </location>
</feature>
<protein>
    <submittedName>
        <fullName evidence="2">Flavoprotein</fullName>
    </submittedName>
</protein>
<accession>A0ABP7FTT4</accession>
<keyword evidence="3" id="KW-1185">Reference proteome</keyword>
<name>A0ABP7FTT4_9ACTN</name>
<dbReference type="SUPFAM" id="SSF52507">
    <property type="entry name" value="Homo-oligomeric flavin-containing Cys decarboxylases, HFCD"/>
    <property type="match status" value="1"/>
</dbReference>
<evidence type="ECO:0000259" key="1">
    <source>
        <dbReference type="Pfam" id="PF02441"/>
    </source>
</evidence>
<dbReference type="EMBL" id="BAABEP010000043">
    <property type="protein sequence ID" value="GAA3746985.1"/>
    <property type="molecule type" value="Genomic_DNA"/>
</dbReference>
<organism evidence="2 3">
    <name type="scientific">Streptomyces tremellae</name>
    <dbReference type="NCBI Taxonomy" id="1124239"/>
    <lineage>
        <taxon>Bacteria</taxon>
        <taxon>Bacillati</taxon>
        <taxon>Actinomycetota</taxon>
        <taxon>Actinomycetes</taxon>
        <taxon>Kitasatosporales</taxon>
        <taxon>Streptomycetaceae</taxon>
        <taxon>Streptomyces</taxon>
    </lineage>
</organism>
<gene>
    <name evidence="2" type="ORF">GCM10023082_49350</name>
</gene>
<dbReference type="Pfam" id="PF02441">
    <property type="entry name" value="Flavoprotein"/>
    <property type="match status" value="1"/>
</dbReference>
<dbReference type="Gene3D" id="3.40.50.1950">
    <property type="entry name" value="Flavin prenyltransferase-like"/>
    <property type="match status" value="1"/>
</dbReference>
<dbReference type="PANTHER" id="PTHR14359">
    <property type="entry name" value="HOMO-OLIGOMERIC FLAVIN CONTAINING CYS DECARBOXYLASE FAMILY"/>
    <property type="match status" value="1"/>
</dbReference>
<comment type="caution">
    <text evidence="2">The sequence shown here is derived from an EMBL/GenBank/DDBJ whole genome shotgun (WGS) entry which is preliminary data.</text>
</comment>
<dbReference type="PANTHER" id="PTHR14359:SF6">
    <property type="entry name" value="PHOSPHOPANTOTHENOYLCYSTEINE DECARBOXYLASE"/>
    <property type="match status" value="1"/>
</dbReference>
<reference evidence="3" key="1">
    <citation type="journal article" date="2019" name="Int. J. Syst. Evol. Microbiol.">
        <title>The Global Catalogue of Microorganisms (GCM) 10K type strain sequencing project: providing services to taxonomists for standard genome sequencing and annotation.</title>
        <authorList>
            <consortium name="The Broad Institute Genomics Platform"/>
            <consortium name="The Broad Institute Genome Sequencing Center for Infectious Disease"/>
            <person name="Wu L."/>
            <person name="Ma J."/>
        </authorList>
    </citation>
    <scope>NUCLEOTIDE SEQUENCE [LARGE SCALE GENOMIC DNA]</scope>
    <source>
        <strain evidence="3">JCM 30846</strain>
    </source>
</reference>
<evidence type="ECO:0000313" key="3">
    <source>
        <dbReference type="Proteomes" id="UP001499884"/>
    </source>
</evidence>
<sequence>MRAQERGVLGVVGTGAGGVETLRTGLVEPALARGWRVAVTLTPTAGRWLRATGEADRLARLTGLPVRDAPRLPGEARPHPDADCYVVAPATANTVAKLALGIADNQALTQLGEALGIPAVPVVVFPKINTAHARHPAWQGHITTLREAGVHLVQGPDVWPLHGPRAPTPRQDLPWPAVLAALDQATN</sequence>
<evidence type="ECO:0000313" key="2">
    <source>
        <dbReference type="EMBL" id="GAA3746985.1"/>
    </source>
</evidence>